<evidence type="ECO:0000256" key="4">
    <source>
        <dbReference type="ARBA" id="ARBA00022741"/>
    </source>
</evidence>
<dbReference type="PANTHER" id="PTHR15184">
    <property type="entry name" value="ATP SYNTHASE"/>
    <property type="match status" value="1"/>
</dbReference>
<keyword evidence="4" id="KW-0547">Nucleotide-binding</keyword>
<dbReference type="RefSeq" id="WP_316682851.1">
    <property type="nucleotide sequence ID" value="NZ_CATZLL010000024.1"/>
</dbReference>
<dbReference type="PROSITE" id="PS00152">
    <property type="entry name" value="ATPASE_ALPHA_BETA"/>
    <property type="match status" value="1"/>
</dbReference>
<protein>
    <submittedName>
        <fullName evidence="13">Flagellum-specific ATP synthase</fullName>
    </submittedName>
</protein>
<dbReference type="NCBIfam" id="TIGR01026">
    <property type="entry name" value="fliI_yscN"/>
    <property type="match status" value="1"/>
</dbReference>
<evidence type="ECO:0000256" key="9">
    <source>
        <dbReference type="ARBA" id="ARBA00023196"/>
    </source>
</evidence>
<keyword evidence="9" id="KW-0139">CF(1)</keyword>
<evidence type="ECO:0000256" key="6">
    <source>
        <dbReference type="ARBA" id="ARBA00022927"/>
    </source>
</evidence>
<evidence type="ECO:0000259" key="12">
    <source>
        <dbReference type="SMART" id="SM00382"/>
    </source>
</evidence>
<evidence type="ECO:0000256" key="1">
    <source>
        <dbReference type="ARBA" id="ARBA00004496"/>
    </source>
</evidence>
<dbReference type="InterPro" id="IPR020003">
    <property type="entry name" value="ATPase_a/bsu_AS"/>
</dbReference>
<comment type="catalytic activity">
    <reaction evidence="10">
        <text>ATP + H2O + cellular proteinSide 1 = ADP + phosphate + cellular proteinSide 2.</text>
        <dbReference type="EC" id="7.4.2.8"/>
    </reaction>
</comment>
<dbReference type="Pfam" id="PF18269">
    <property type="entry name" value="T3SS_ATPase_C"/>
    <property type="match status" value="1"/>
</dbReference>
<evidence type="ECO:0000256" key="8">
    <source>
        <dbReference type="ARBA" id="ARBA00023136"/>
    </source>
</evidence>
<keyword evidence="7" id="KW-1278">Translocase</keyword>
<feature type="region of interest" description="Disordered" evidence="11">
    <location>
        <begin position="435"/>
        <end position="476"/>
    </location>
</feature>
<comment type="caution">
    <text evidence="13">The sequence shown here is derived from an EMBL/GenBank/DDBJ whole genome shotgun (WGS) entry which is preliminary data.</text>
</comment>
<evidence type="ECO:0000256" key="11">
    <source>
        <dbReference type="SAM" id="MobiDB-lite"/>
    </source>
</evidence>
<dbReference type="Proteomes" id="UP001189757">
    <property type="component" value="Unassembled WGS sequence"/>
</dbReference>
<keyword evidence="3" id="KW-0963">Cytoplasm</keyword>
<dbReference type="InterPro" id="IPR003593">
    <property type="entry name" value="AAA+_ATPase"/>
</dbReference>
<organism evidence="13 14">
    <name type="scientific">Ralstonia flaminis</name>
    <dbReference type="NCBI Taxonomy" id="3058597"/>
    <lineage>
        <taxon>Bacteria</taxon>
        <taxon>Pseudomonadati</taxon>
        <taxon>Pseudomonadota</taxon>
        <taxon>Betaproteobacteria</taxon>
        <taxon>Burkholderiales</taxon>
        <taxon>Burkholderiaceae</taxon>
        <taxon>Ralstonia</taxon>
    </lineage>
</organism>
<keyword evidence="9" id="KW-0066">ATP synthesis</keyword>
<dbReference type="PANTHER" id="PTHR15184:SF9">
    <property type="entry name" value="SPI-1 TYPE 3 SECRETION SYSTEM ATPASE"/>
    <property type="match status" value="1"/>
</dbReference>
<evidence type="ECO:0000256" key="3">
    <source>
        <dbReference type="ARBA" id="ARBA00022490"/>
    </source>
</evidence>
<dbReference type="CDD" id="cd01136">
    <property type="entry name" value="ATPase_flagellum-secretory_path_III"/>
    <property type="match status" value="1"/>
</dbReference>
<proteinExistence type="predicted"/>
<dbReference type="InterPro" id="IPR005714">
    <property type="entry name" value="ATPase_T3SS_FliI/YscN"/>
</dbReference>
<dbReference type="Pfam" id="PF00006">
    <property type="entry name" value="ATP-synt_ab"/>
    <property type="match status" value="1"/>
</dbReference>
<reference evidence="13 14" key="1">
    <citation type="submission" date="2023-07" db="EMBL/GenBank/DDBJ databases">
        <authorList>
            <person name="Peeters C."/>
        </authorList>
    </citation>
    <scope>NUCLEOTIDE SEQUENCE [LARGE SCALE GENOMIC DNA]</scope>
    <source>
        <strain evidence="13 14">LMG 18101</strain>
    </source>
</reference>
<evidence type="ECO:0000256" key="7">
    <source>
        <dbReference type="ARBA" id="ARBA00022967"/>
    </source>
</evidence>
<evidence type="ECO:0000256" key="5">
    <source>
        <dbReference type="ARBA" id="ARBA00022840"/>
    </source>
</evidence>
<name>A0ABN9JTM3_9RALS</name>
<keyword evidence="8" id="KW-0472">Membrane</keyword>
<evidence type="ECO:0000256" key="10">
    <source>
        <dbReference type="ARBA" id="ARBA00034006"/>
    </source>
</evidence>
<dbReference type="InterPro" id="IPR040627">
    <property type="entry name" value="T3SS_ATPase_C"/>
</dbReference>
<accession>A0ABN9JTM3</accession>
<keyword evidence="2" id="KW-0813">Transport</keyword>
<keyword evidence="5" id="KW-0067">ATP-binding</keyword>
<evidence type="ECO:0000313" key="13">
    <source>
        <dbReference type="EMBL" id="CAJ0822593.1"/>
    </source>
</evidence>
<evidence type="ECO:0000256" key="2">
    <source>
        <dbReference type="ARBA" id="ARBA00022448"/>
    </source>
</evidence>
<feature type="domain" description="AAA+ ATPase" evidence="12">
    <location>
        <begin position="155"/>
        <end position="337"/>
    </location>
</feature>
<dbReference type="InterPro" id="IPR050053">
    <property type="entry name" value="ATPase_alpha/beta_chains"/>
</dbReference>
<dbReference type="EMBL" id="CATZLL010000024">
    <property type="protein sequence ID" value="CAJ0822593.1"/>
    <property type="molecule type" value="Genomic_DNA"/>
</dbReference>
<dbReference type="Pfam" id="PF02874">
    <property type="entry name" value="ATP-synt_ab_N"/>
    <property type="match status" value="1"/>
</dbReference>
<dbReference type="InterPro" id="IPR000194">
    <property type="entry name" value="ATPase_F1/V1/A1_a/bsu_nucl-bd"/>
</dbReference>
<dbReference type="SMART" id="SM00382">
    <property type="entry name" value="AAA"/>
    <property type="match status" value="1"/>
</dbReference>
<evidence type="ECO:0000313" key="14">
    <source>
        <dbReference type="Proteomes" id="UP001189757"/>
    </source>
</evidence>
<keyword evidence="14" id="KW-1185">Reference proteome</keyword>
<dbReference type="InterPro" id="IPR027417">
    <property type="entry name" value="P-loop_NTPase"/>
</dbReference>
<dbReference type="Gene3D" id="3.40.50.12240">
    <property type="match status" value="1"/>
</dbReference>
<dbReference type="SUPFAM" id="SSF52540">
    <property type="entry name" value="P-loop containing nucleoside triphosphate hydrolases"/>
    <property type="match status" value="1"/>
</dbReference>
<dbReference type="InterPro" id="IPR004100">
    <property type="entry name" value="ATPase_F1/V1/A1_a/bsu_N"/>
</dbReference>
<keyword evidence="6" id="KW-0653">Protein transport</keyword>
<feature type="compositionally biased region" description="Low complexity" evidence="11">
    <location>
        <begin position="435"/>
        <end position="461"/>
    </location>
</feature>
<comment type="subcellular location">
    <subcellularLocation>
        <location evidence="1">Cytoplasm</location>
    </subcellularLocation>
</comment>
<sequence length="476" mass="49704">MLAAVRRATAHTLLTERTGTVRALSGLVIESEGPDAVIGEICAITPRRGGAPVMAEIVGVRPGAVTLMPYASAVGLGAGSKVVAMGRTASIGVGDALLGRVIDGFGEPLDGQPRPVCAERRPLHATPLNPMDRPRIDRVLETGVRSIDTLLTLGQGQRMGIFAGSGVGKSTLLGMIARHVKADINVIALIGERGREVREFIEKQLDQDGLKRSVVVVATSDQPALARLHAAYAAVAIAESFRDAGKQVLLTMDSITRLAMARREIGLSAGEPPTARGYTPSVFAELPQLCERCGTASSGGSITALLTVLVEGDDMNEPIADTLRATLDGHIVLSRALAHRGQYPAIDVLQSASRLMSELTDAQTRALATATVKQLSILERNRQLVDIGAYEPGANAELDAALALEPTLRAFLSQVEGGEAREASLQALRELLSQVAPSPQSVPPASRQPAQPSRPAASFAPTGIKPASVSTGGAHG</sequence>
<gene>
    <name evidence="13" type="primary">fliI_3</name>
    <name evidence="13" type="ORF">LMG18101_05084</name>
</gene>